<evidence type="ECO:0000313" key="2">
    <source>
        <dbReference type="Proteomes" id="UP000199642"/>
    </source>
</evidence>
<reference evidence="2" key="1">
    <citation type="submission" date="2016-10" db="EMBL/GenBank/DDBJ databases">
        <authorList>
            <person name="Varghese N."/>
            <person name="Submissions S."/>
        </authorList>
    </citation>
    <scope>NUCLEOTIDE SEQUENCE [LARGE SCALE GENOMIC DNA]</scope>
    <source>
        <strain evidence="2">DSM 19315</strain>
    </source>
</reference>
<name>A0A1I2QT99_9BACT</name>
<organism evidence="1 2">
    <name type="scientific">Algoriphagus hitonicola</name>
    <dbReference type="NCBI Taxonomy" id="435880"/>
    <lineage>
        <taxon>Bacteria</taxon>
        <taxon>Pseudomonadati</taxon>
        <taxon>Bacteroidota</taxon>
        <taxon>Cytophagia</taxon>
        <taxon>Cytophagales</taxon>
        <taxon>Cyclobacteriaceae</taxon>
        <taxon>Algoriphagus</taxon>
    </lineage>
</organism>
<gene>
    <name evidence="1" type="ORF">SAMN04487988_102407</name>
</gene>
<accession>A0A1I2QT99</accession>
<proteinExistence type="predicted"/>
<dbReference type="Proteomes" id="UP000199642">
    <property type="component" value="Unassembled WGS sequence"/>
</dbReference>
<protein>
    <submittedName>
        <fullName evidence="1">Uncharacterized protein</fullName>
    </submittedName>
</protein>
<sequence length="65" mass="7419">MESSQEDFEFFVQFFGAPIKKFSLNGLFQQVMDRFDLASFAIYDALGSLIENQPVEFPESGDPFV</sequence>
<dbReference type="EMBL" id="FOPC01000002">
    <property type="protein sequence ID" value="SFG30883.1"/>
    <property type="molecule type" value="Genomic_DNA"/>
</dbReference>
<evidence type="ECO:0000313" key="1">
    <source>
        <dbReference type="EMBL" id="SFG30883.1"/>
    </source>
</evidence>
<dbReference type="AlphaFoldDB" id="A0A1I2QT99"/>
<dbReference type="RefSeq" id="WP_092789342.1">
    <property type="nucleotide sequence ID" value="NZ_FOPC01000002.1"/>
</dbReference>
<keyword evidence="2" id="KW-1185">Reference proteome</keyword>